<dbReference type="NCBIfam" id="TIGR03026">
    <property type="entry name" value="NDP-sugDHase"/>
    <property type="match status" value="1"/>
</dbReference>
<dbReference type="InterPro" id="IPR008927">
    <property type="entry name" value="6-PGluconate_DH-like_C_sf"/>
</dbReference>
<dbReference type="InterPro" id="IPR017476">
    <property type="entry name" value="UDP-Glc/GDP-Man"/>
</dbReference>
<name>A0A6A5UIV2_9PLEO</name>
<dbReference type="PANTHER" id="PTHR43491">
    <property type="entry name" value="UDP-N-ACETYL-D-MANNOSAMINE DEHYDROGENASE"/>
    <property type="match status" value="1"/>
</dbReference>
<evidence type="ECO:0000313" key="6">
    <source>
        <dbReference type="Proteomes" id="UP000800035"/>
    </source>
</evidence>
<dbReference type="InterPro" id="IPR014026">
    <property type="entry name" value="UDP-Glc/GDP-Man_DH_dimer"/>
</dbReference>
<accession>A0A6A5UIV2</accession>
<dbReference type="Gene3D" id="3.40.50.720">
    <property type="entry name" value="NAD(P)-binding Rossmann-like Domain"/>
    <property type="match status" value="2"/>
</dbReference>
<evidence type="ECO:0000256" key="1">
    <source>
        <dbReference type="ARBA" id="ARBA00006601"/>
    </source>
</evidence>
<dbReference type="Pfam" id="PF00984">
    <property type="entry name" value="UDPG_MGDP_dh"/>
    <property type="match status" value="1"/>
</dbReference>
<dbReference type="PIRSF" id="PIRSF000124">
    <property type="entry name" value="UDPglc_GDPman_dh"/>
    <property type="match status" value="1"/>
</dbReference>
<dbReference type="AlphaFoldDB" id="A0A6A5UIV2"/>
<comment type="similarity">
    <text evidence="1 2">Belongs to the UDP-glucose/GDP-mannose dehydrogenase family.</text>
</comment>
<dbReference type="SUPFAM" id="SSF52413">
    <property type="entry name" value="UDP-glucose/GDP-mannose dehydrogenase C-terminal domain"/>
    <property type="match status" value="1"/>
</dbReference>
<reference evidence="5" key="1">
    <citation type="journal article" date="2020" name="Stud. Mycol.">
        <title>101 Dothideomycetes genomes: a test case for predicting lifestyles and emergence of pathogens.</title>
        <authorList>
            <person name="Haridas S."/>
            <person name="Albert R."/>
            <person name="Binder M."/>
            <person name="Bloem J."/>
            <person name="Labutti K."/>
            <person name="Salamov A."/>
            <person name="Andreopoulos B."/>
            <person name="Baker S."/>
            <person name="Barry K."/>
            <person name="Bills G."/>
            <person name="Bluhm B."/>
            <person name="Cannon C."/>
            <person name="Castanera R."/>
            <person name="Culley D."/>
            <person name="Daum C."/>
            <person name="Ezra D."/>
            <person name="Gonzalez J."/>
            <person name="Henrissat B."/>
            <person name="Kuo A."/>
            <person name="Liang C."/>
            <person name="Lipzen A."/>
            <person name="Lutzoni F."/>
            <person name="Magnuson J."/>
            <person name="Mondo S."/>
            <person name="Nolan M."/>
            <person name="Ohm R."/>
            <person name="Pangilinan J."/>
            <person name="Park H.-J."/>
            <person name="Ramirez L."/>
            <person name="Alfaro M."/>
            <person name="Sun H."/>
            <person name="Tritt A."/>
            <person name="Yoshinaga Y."/>
            <person name="Zwiers L.-H."/>
            <person name="Turgeon B."/>
            <person name="Goodwin S."/>
            <person name="Spatafora J."/>
            <person name="Crous P."/>
            <person name="Grigoriev I."/>
        </authorList>
    </citation>
    <scope>NUCLEOTIDE SEQUENCE</scope>
    <source>
        <strain evidence="5">CBS 675.92</strain>
    </source>
</reference>
<evidence type="ECO:0000259" key="4">
    <source>
        <dbReference type="Pfam" id="PF03721"/>
    </source>
</evidence>
<dbReference type="InterPro" id="IPR036291">
    <property type="entry name" value="NAD(P)-bd_dom_sf"/>
</dbReference>
<protein>
    <submittedName>
        <fullName evidence="5">UDP-N-acetyl-D-mannosamine 6-dehydrogenase</fullName>
    </submittedName>
</protein>
<dbReference type="GO" id="GO:0016628">
    <property type="term" value="F:oxidoreductase activity, acting on the CH-CH group of donors, NAD or NADP as acceptor"/>
    <property type="evidence" value="ECO:0007669"/>
    <property type="project" value="InterPro"/>
</dbReference>
<dbReference type="InterPro" id="IPR028359">
    <property type="entry name" value="UDP_ManNAc/GlcNAc_DH"/>
</dbReference>
<feature type="domain" description="UDP-glucose/GDP-mannose dehydrogenase N-terminal" evidence="4">
    <location>
        <begin position="80"/>
        <end position="188"/>
    </location>
</feature>
<dbReference type="GO" id="GO:0051287">
    <property type="term" value="F:NAD binding"/>
    <property type="evidence" value="ECO:0007669"/>
    <property type="project" value="InterPro"/>
</dbReference>
<dbReference type="GO" id="GO:0000271">
    <property type="term" value="P:polysaccharide biosynthetic process"/>
    <property type="evidence" value="ECO:0007669"/>
    <property type="project" value="InterPro"/>
</dbReference>
<organism evidence="5 6">
    <name type="scientific">Byssothecium circinans</name>
    <dbReference type="NCBI Taxonomy" id="147558"/>
    <lineage>
        <taxon>Eukaryota</taxon>
        <taxon>Fungi</taxon>
        <taxon>Dikarya</taxon>
        <taxon>Ascomycota</taxon>
        <taxon>Pezizomycotina</taxon>
        <taxon>Dothideomycetes</taxon>
        <taxon>Pleosporomycetidae</taxon>
        <taxon>Pleosporales</taxon>
        <taxon>Massarineae</taxon>
        <taxon>Massarinaceae</taxon>
        <taxon>Byssothecium</taxon>
    </lineage>
</organism>
<evidence type="ECO:0000313" key="5">
    <source>
        <dbReference type="EMBL" id="KAF1960997.1"/>
    </source>
</evidence>
<keyword evidence="6" id="KW-1185">Reference proteome</keyword>
<gene>
    <name evidence="5" type="ORF">CC80DRAFT_501240</name>
</gene>
<dbReference type="PANTHER" id="PTHR43491:SF2">
    <property type="entry name" value="UDP-N-ACETYL-D-MANNOSAMINE DEHYDROGENASE"/>
    <property type="match status" value="1"/>
</dbReference>
<evidence type="ECO:0000256" key="2">
    <source>
        <dbReference type="PIRNR" id="PIRNR000124"/>
    </source>
</evidence>
<dbReference type="EMBL" id="ML976982">
    <property type="protein sequence ID" value="KAF1960997.1"/>
    <property type="molecule type" value="Genomic_DNA"/>
</dbReference>
<dbReference type="Proteomes" id="UP000800035">
    <property type="component" value="Unassembled WGS sequence"/>
</dbReference>
<dbReference type="InterPro" id="IPR001732">
    <property type="entry name" value="UDP-Glc/GDP-Man_DH_N"/>
</dbReference>
<proteinExistence type="inferred from homology"/>
<dbReference type="InterPro" id="IPR036220">
    <property type="entry name" value="UDP-Glc/GDP-Man_DH_C_sf"/>
</dbReference>
<evidence type="ECO:0000259" key="3">
    <source>
        <dbReference type="Pfam" id="PF00984"/>
    </source>
</evidence>
<dbReference type="Pfam" id="PF03721">
    <property type="entry name" value="UDPG_MGDP_dh_N"/>
    <property type="match status" value="1"/>
</dbReference>
<dbReference type="GO" id="GO:0016616">
    <property type="term" value="F:oxidoreductase activity, acting on the CH-OH group of donors, NAD or NADP as acceptor"/>
    <property type="evidence" value="ECO:0007669"/>
    <property type="project" value="InterPro"/>
</dbReference>
<sequence length="419" mass="46627">MAYTHRRKPSNQIVPTLRRVSPRRDIIDIQTITPCVCIVGVGYVGESLLREFSRRFKTIGFDISQQRIDALKKSYQCLPNVTLTTDTEKLAQATHYLISVPTLLKDDQSVNLIHVLSAISMVLSYARPGSAIVLESTVCVGTTRQFFTSYKDTYHCGMSPERVDPGRPSPTAKEIPKLVSGLTPKALDVIQSLYAKVFDKVIPVSSPETAEMTKLFENCQRMINIAYVNEMADAAQTHGVDPHEMIQAASSKPYGFTPFSPGLGVGGHCIPVNPFYLFANNKNLPVLGKATAQMRKRPRTKARKLHELVSSTLADHSPRILVVGLGYKPGQSVLSCSPGLAFARKLRNLGCSRLAFYDPLVQREDVKWIEKLEDVLWCTQYLDENFDAIAICIRQMGVDFGVLETLQKMGSGIKVQEFR</sequence>
<dbReference type="PIRSF" id="PIRSF500136">
    <property type="entry name" value="UDP_ManNAc_DH"/>
    <property type="match status" value="1"/>
</dbReference>
<dbReference type="SUPFAM" id="SSF51735">
    <property type="entry name" value="NAD(P)-binding Rossmann-fold domains"/>
    <property type="match status" value="1"/>
</dbReference>
<feature type="domain" description="UDP-glucose/GDP-mannose dehydrogenase dimerisation" evidence="3">
    <location>
        <begin position="208"/>
        <end position="284"/>
    </location>
</feature>
<dbReference type="SUPFAM" id="SSF48179">
    <property type="entry name" value="6-phosphogluconate dehydrogenase C-terminal domain-like"/>
    <property type="match status" value="1"/>
</dbReference>
<dbReference type="OrthoDB" id="5059218at2759"/>